<feature type="transmembrane region" description="Helical" evidence="6">
    <location>
        <begin position="318"/>
        <end position="336"/>
    </location>
</feature>
<keyword evidence="5 6" id="KW-0472">Membrane</keyword>
<dbReference type="SUPFAM" id="SSF103473">
    <property type="entry name" value="MFS general substrate transporter"/>
    <property type="match status" value="1"/>
</dbReference>
<dbReference type="PROSITE" id="PS50850">
    <property type="entry name" value="MFS"/>
    <property type="match status" value="1"/>
</dbReference>
<comment type="caution">
    <text evidence="8">The sequence shown here is derived from an EMBL/GenBank/DDBJ whole genome shotgun (WGS) entry which is preliminary data.</text>
</comment>
<evidence type="ECO:0000256" key="2">
    <source>
        <dbReference type="ARBA" id="ARBA00022448"/>
    </source>
</evidence>
<gene>
    <name evidence="8" type="ORF">D3W54_01620</name>
</gene>
<feature type="transmembrane region" description="Helical" evidence="6">
    <location>
        <begin position="187"/>
        <end position="209"/>
    </location>
</feature>
<protein>
    <submittedName>
        <fullName evidence="8">MFS transporter</fullName>
    </submittedName>
</protein>
<feature type="transmembrane region" description="Helical" evidence="6">
    <location>
        <begin position="289"/>
        <end position="306"/>
    </location>
</feature>
<dbReference type="InterPro" id="IPR036259">
    <property type="entry name" value="MFS_trans_sf"/>
</dbReference>
<evidence type="ECO:0000256" key="4">
    <source>
        <dbReference type="ARBA" id="ARBA00022989"/>
    </source>
</evidence>
<proteinExistence type="predicted"/>
<dbReference type="CDD" id="cd17319">
    <property type="entry name" value="MFS_ExuT_GudP_like"/>
    <property type="match status" value="1"/>
</dbReference>
<keyword evidence="2" id="KW-0813">Transport</keyword>
<keyword evidence="3 6" id="KW-0812">Transmembrane</keyword>
<keyword evidence="4 6" id="KW-1133">Transmembrane helix</keyword>
<name>A0ABQ6VSP3_9PROT</name>
<evidence type="ECO:0000256" key="6">
    <source>
        <dbReference type="SAM" id="Phobius"/>
    </source>
</evidence>
<dbReference type="PANTHER" id="PTHR43791">
    <property type="entry name" value="PERMEASE-RELATED"/>
    <property type="match status" value="1"/>
</dbReference>
<feature type="transmembrane region" description="Helical" evidence="6">
    <location>
        <begin position="119"/>
        <end position="142"/>
    </location>
</feature>
<evidence type="ECO:0000259" key="7">
    <source>
        <dbReference type="PROSITE" id="PS50850"/>
    </source>
</evidence>
<organism evidence="8 9">
    <name type="scientific">Komagataeibacter medellinensis</name>
    <dbReference type="NCBI Taxonomy" id="1177712"/>
    <lineage>
        <taxon>Bacteria</taxon>
        <taxon>Pseudomonadati</taxon>
        <taxon>Pseudomonadota</taxon>
        <taxon>Alphaproteobacteria</taxon>
        <taxon>Acetobacterales</taxon>
        <taxon>Acetobacteraceae</taxon>
        <taxon>Komagataeibacter</taxon>
    </lineage>
</organism>
<dbReference type="Proteomes" id="UP000427842">
    <property type="component" value="Unassembled WGS sequence"/>
</dbReference>
<dbReference type="InterPro" id="IPR011701">
    <property type="entry name" value="MFS"/>
</dbReference>
<comment type="subcellular location">
    <subcellularLocation>
        <location evidence="1">Membrane</location>
        <topology evidence="1">Multi-pass membrane protein</topology>
    </subcellularLocation>
</comment>
<feature type="transmembrane region" description="Helical" evidence="6">
    <location>
        <begin position="342"/>
        <end position="363"/>
    </location>
</feature>
<sequence>MADPSRSSMNATEQDMLGRIYRKMDMRIVTILLVAYLLDCVDRLNIGFAQKNISEHLGMNSSDYGMAAGIFFIGYVLFEIPSNLMLPRVGARRTFARIMVLWGGTSACMGLLHDKNMFYILRFMLGMFEAGFAPACMFYLGLWYPPSRLATVLSVQQTASPLAGVMAGPLSGWLISSMDHVGGVDGWRWMFMLEGLPSIIMGVVVFFVLPDRPEDARWLDDRERIVLKRDSTPVPTAVYYASFRAVLRSPVIYVLSLAYFCLICGIYTVNFWLPNIIRNAGVQSELQTGLFSAIPYAVCTVAIIIWARRSDRTGERRLHSTLPAAFGALALFITAFVGGSLFLSLVIVSIAISLIFSAYIIFWTVPCEMLKGPGAVGGFALVNSIGLMGGFCSPIIIGHLTTWTGSLAAGLVCMGLIVATGSLLLFLSVPRGPARQHKPITAVAA</sequence>
<dbReference type="PANTHER" id="PTHR43791:SF100">
    <property type="entry name" value="SUGAR TRANSPORTER"/>
    <property type="match status" value="1"/>
</dbReference>
<accession>A0ABQ6VSP3</accession>
<feature type="transmembrane region" description="Helical" evidence="6">
    <location>
        <begin position="251"/>
        <end position="269"/>
    </location>
</feature>
<dbReference type="Pfam" id="PF07690">
    <property type="entry name" value="MFS_1"/>
    <property type="match status" value="1"/>
</dbReference>
<feature type="domain" description="Major facilitator superfamily (MFS) profile" evidence="7">
    <location>
        <begin position="28"/>
        <end position="433"/>
    </location>
</feature>
<dbReference type="Gene3D" id="1.20.1250.20">
    <property type="entry name" value="MFS general substrate transporter like domains"/>
    <property type="match status" value="2"/>
</dbReference>
<evidence type="ECO:0000256" key="1">
    <source>
        <dbReference type="ARBA" id="ARBA00004141"/>
    </source>
</evidence>
<feature type="transmembrane region" description="Helical" evidence="6">
    <location>
        <begin position="403"/>
        <end position="427"/>
    </location>
</feature>
<feature type="transmembrane region" description="Helical" evidence="6">
    <location>
        <begin position="375"/>
        <end position="397"/>
    </location>
</feature>
<keyword evidence="9" id="KW-1185">Reference proteome</keyword>
<evidence type="ECO:0000313" key="9">
    <source>
        <dbReference type="Proteomes" id="UP000427842"/>
    </source>
</evidence>
<evidence type="ECO:0000313" key="8">
    <source>
        <dbReference type="EMBL" id="KAB8123136.1"/>
    </source>
</evidence>
<reference evidence="8 9" key="1">
    <citation type="submission" date="2018-09" db="EMBL/GenBank/DDBJ databases">
        <title>Genome sequence and characterization of the bcs clusters for the production of nanocellulose from the low pH resistant strain Komagataeibacter medellinensis ID13488.</title>
        <authorList>
            <person name="Hernandez-Arriaga A.M."/>
            <person name="Del Cerro C."/>
            <person name="Urbina L."/>
            <person name="Eceiza A."/>
            <person name="Retegi A."/>
            <person name="Prieto M.A."/>
        </authorList>
    </citation>
    <scope>NUCLEOTIDE SEQUENCE [LARGE SCALE GENOMIC DNA]</scope>
    <source>
        <strain evidence="8 9">ID13488</strain>
    </source>
</reference>
<feature type="transmembrane region" description="Helical" evidence="6">
    <location>
        <begin position="64"/>
        <end position="82"/>
    </location>
</feature>
<evidence type="ECO:0000256" key="3">
    <source>
        <dbReference type="ARBA" id="ARBA00022692"/>
    </source>
</evidence>
<evidence type="ECO:0000256" key="5">
    <source>
        <dbReference type="ARBA" id="ARBA00023136"/>
    </source>
</evidence>
<dbReference type="InterPro" id="IPR020846">
    <property type="entry name" value="MFS_dom"/>
</dbReference>
<dbReference type="EMBL" id="QYAZ01000001">
    <property type="protein sequence ID" value="KAB8123136.1"/>
    <property type="molecule type" value="Genomic_DNA"/>
</dbReference>